<feature type="transmembrane region" description="Helical" evidence="1">
    <location>
        <begin position="12"/>
        <end position="34"/>
    </location>
</feature>
<dbReference type="OrthoDB" id="1998531at2"/>
<dbReference type="RefSeq" id="WP_074883273.1">
    <property type="nucleotide sequence ID" value="NZ_FOXO01000002.1"/>
</dbReference>
<feature type="transmembrane region" description="Helical" evidence="1">
    <location>
        <begin position="238"/>
        <end position="255"/>
    </location>
</feature>
<feature type="transmembrane region" description="Helical" evidence="1">
    <location>
        <begin position="81"/>
        <end position="99"/>
    </location>
</feature>
<evidence type="ECO:0000313" key="2">
    <source>
        <dbReference type="EMBL" id="SFP43434.1"/>
    </source>
</evidence>
<feature type="transmembrane region" description="Helical" evidence="1">
    <location>
        <begin position="390"/>
        <end position="409"/>
    </location>
</feature>
<sequence length="534" mass="59882">MKLKRVWPAYCIWALFIIFDVVMVASSSFFLGLFPSDKKIMYTAVLTVLGILLMSVLMVFFGKLYDSIEEGVASREKLFDILYGLLLGIIVASAFILRMKVCANGILEVSGKLSLYENAVIGGTNVTPENDLLSIVYIFILRGILFLTGNDINVALVFEIVSFCIFILFSSASVKMLLGSLPSIVFASFVSFMPIFVDRFRIPSLGTDNLFYAMFSVELFLIATLLRGTYLGRFKSKVWIIWYLVVGAVIGFMGYTDAGTLFTVAPLVFSVLFIAGQEIKSGLIKLAFIMLGGLCSFFGMIIQELGPENTLNTLVKWAAYYFKNLNTFSLFMIYTDYKIIYLITVIAMSGVIIGFWKNRKIDRVSPWLLSMLIIYVTVPFMGATQMNSQIMVTIFYGFVLACVASLITVSPDDDGLIVIEDMEQGEAQADTADVNAVEVTDGKEEIEEIAKEIVNKKVSEVITKEKEVKEEQRFVPEGMVLPMETEADFRERDEAPRMKMPKFEGTISLDRKAIEQALKDDFDIPFQPGDDFDF</sequence>
<proteinExistence type="predicted"/>
<feature type="transmembrane region" description="Helical" evidence="1">
    <location>
        <begin position="209"/>
        <end position="226"/>
    </location>
</feature>
<keyword evidence="3" id="KW-1185">Reference proteome</keyword>
<dbReference type="AlphaFoldDB" id="A0A1I5QAV2"/>
<dbReference type="EMBL" id="FOXO01000002">
    <property type="protein sequence ID" value="SFP43434.1"/>
    <property type="molecule type" value="Genomic_DNA"/>
</dbReference>
<feature type="transmembrane region" description="Helical" evidence="1">
    <location>
        <begin position="339"/>
        <end position="356"/>
    </location>
</feature>
<evidence type="ECO:0000313" key="3">
    <source>
        <dbReference type="Proteomes" id="UP000182624"/>
    </source>
</evidence>
<dbReference type="Proteomes" id="UP000182624">
    <property type="component" value="Unassembled WGS sequence"/>
</dbReference>
<feature type="transmembrane region" description="Helical" evidence="1">
    <location>
        <begin position="368"/>
        <end position="384"/>
    </location>
</feature>
<accession>A0A1I5QAV2</accession>
<protein>
    <submittedName>
        <fullName evidence="2">Uncharacterized protein</fullName>
    </submittedName>
</protein>
<feature type="transmembrane region" description="Helical" evidence="1">
    <location>
        <begin position="152"/>
        <end position="169"/>
    </location>
</feature>
<name>A0A1I5QAV2_9FIRM</name>
<feature type="transmembrane region" description="Helical" evidence="1">
    <location>
        <begin position="176"/>
        <end position="197"/>
    </location>
</feature>
<reference evidence="3" key="1">
    <citation type="submission" date="2016-10" db="EMBL/GenBank/DDBJ databases">
        <authorList>
            <person name="Varghese N."/>
            <person name="Submissions S."/>
        </authorList>
    </citation>
    <scope>NUCLEOTIDE SEQUENCE [LARGE SCALE GENOMIC DNA]</scope>
    <source>
        <strain evidence="3">P18</strain>
    </source>
</reference>
<keyword evidence="1" id="KW-0812">Transmembrane</keyword>
<gene>
    <name evidence="2" type="ORF">SAMN04487928_10233</name>
</gene>
<organism evidence="2 3">
    <name type="scientific">Butyrivibrio proteoclasticus</name>
    <dbReference type="NCBI Taxonomy" id="43305"/>
    <lineage>
        <taxon>Bacteria</taxon>
        <taxon>Bacillati</taxon>
        <taxon>Bacillota</taxon>
        <taxon>Clostridia</taxon>
        <taxon>Lachnospirales</taxon>
        <taxon>Lachnospiraceae</taxon>
        <taxon>Butyrivibrio</taxon>
    </lineage>
</organism>
<feature type="transmembrane region" description="Helical" evidence="1">
    <location>
        <begin position="261"/>
        <end position="276"/>
    </location>
</feature>
<keyword evidence="1" id="KW-0472">Membrane</keyword>
<feature type="transmembrane region" description="Helical" evidence="1">
    <location>
        <begin position="283"/>
        <end position="302"/>
    </location>
</feature>
<keyword evidence="1" id="KW-1133">Transmembrane helix</keyword>
<evidence type="ECO:0000256" key="1">
    <source>
        <dbReference type="SAM" id="Phobius"/>
    </source>
</evidence>
<feature type="transmembrane region" description="Helical" evidence="1">
    <location>
        <begin position="40"/>
        <end position="61"/>
    </location>
</feature>